<gene>
    <name evidence="3" type="primary">ppe2_2</name>
    <name evidence="3" type="ORF">C1Y40_02514</name>
</gene>
<dbReference type="InterPro" id="IPR043641">
    <property type="entry name" value="PPE-PPW_C"/>
</dbReference>
<evidence type="ECO:0000259" key="2">
    <source>
        <dbReference type="Pfam" id="PF18878"/>
    </source>
</evidence>
<feature type="domain" description="PPE-PPW subfamily C-terminal" evidence="2">
    <location>
        <begin position="74"/>
        <end position="121"/>
    </location>
</feature>
<comment type="caution">
    <text evidence="3">The sequence shown here is derived from an EMBL/GenBank/DDBJ whole genome shotgun (WGS) entry which is preliminary data.</text>
</comment>
<evidence type="ECO:0000256" key="1">
    <source>
        <dbReference type="SAM" id="MobiDB-lite"/>
    </source>
</evidence>
<proteinExistence type="predicted"/>
<evidence type="ECO:0000313" key="4">
    <source>
        <dbReference type="Proteomes" id="UP000238296"/>
    </source>
</evidence>
<dbReference type="AlphaFoldDB" id="A0A2S8BKW2"/>
<feature type="compositionally biased region" description="Acidic residues" evidence="1">
    <location>
        <begin position="124"/>
        <end position="134"/>
    </location>
</feature>
<accession>A0A2S8BKW2</accession>
<feature type="region of interest" description="Disordered" evidence="1">
    <location>
        <begin position="102"/>
        <end position="134"/>
    </location>
</feature>
<reference evidence="3 4" key="1">
    <citation type="journal article" date="2017" name="Int. J. Syst. Evol. Microbiol.">
        <title>Mycobacterium talmoniae sp. nov., a slowly growing mycobacterium isolated from human respiratory samples.</title>
        <authorList>
            <person name="Davidson R.M."/>
            <person name="DeGroote M.A."/>
            <person name="Marola J.L."/>
            <person name="Buss S."/>
            <person name="Jones V."/>
            <person name="McNeil M.R."/>
            <person name="Freifeld A.G."/>
            <person name="Elaine Epperson L."/>
            <person name="Hasan N.A."/>
            <person name="Jackson M."/>
            <person name="Iwen P.C."/>
            <person name="Salfinger M."/>
            <person name="Strong M."/>
        </authorList>
    </citation>
    <scope>NUCLEOTIDE SEQUENCE [LARGE SCALE GENOMIC DNA]</scope>
    <source>
        <strain evidence="3 4">ATCC BAA-2683</strain>
    </source>
</reference>
<dbReference type="Proteomes" id="UP000238296">
    <property type="component" value="Unassembled WGS sequence"/>
</dbReference>
<evidence type="ECO:0000313" key="3">
    <source>
        <dbReference type="EMBL" id="PQM47310.1"/>
    </source>
</evidence>
<dbReference type="EMBL" id="PPEA01000358">
    <property type="protein sequence ID" value="PQM47310.1"/>
    <property type="molecule type" value="Genomic_DNA"/>
</dbReference>
<sequence length="134" mass="13403">MVGPPGIGFGAPMSLSAAIKARASEPESAAAAAAASAAKQARRRRRRTGLTDLGHRYEYLDASAGGGERVAAVTASAQGAGTLGFAGTAHKAGAEHAAGLTTLTDDSLESGPRMPMMPSSWATDIEEPPPGDDG</sequence>
<organism evidence="3 4">
    <name type="scientific">Mycobacterium talmoniae</name>
    <dbReference type="NCBI Taxonomy" id="1858794"/>
    <lineage>
        <taxon>Bacteria</taxon>
        <taxon>Bacillati</taxon>
        <taxon>Actinomycetota</taxon>
        <taxon>Actinomycetes</taxon>
        <taxon>Mycobacteriales</taxon>
        <taxon>Mycobacteriaceae</taxon>
        <taxon>Mycobacterium</taxon>
    </lineage>
</organism>
<name>A0A2S8BKW2_9MYCO</name>
<protein>
    <submittedName>
        <fullName evidence="3">Putative PPE family protein PPE2</fullName>
    </submittedName>
</protein>
<dbReference type="Pfam" id="PF18878">
    <property type="entry name" value="PPE-PPW"/>
    <property type="match status" value="1"/>
</dbReference>